<gene>
    <name evidence="7" type="ORF">ADUPG1_008692</name>
</gene>
<dbReference type="PANTHER" id="PTHR45973:SF9">
    <property type="entry name" value="LEUCINE-RICH REPEAT-CONTAINING PROTEIN 46"/>
    <property type="match status" value="1"/>
</dbReference>
<evidence type="ECO:0000256" key="5">
    <source>
        <dbReference type="ARBA" id="ARBA00023273"/>
    </source>
</evidence>
<evidence type="ECO:0000256" key="2">
    <source>
        <dbReference type="ARBA" id="ARBA00022614"/>
    </source>
</evidence>
<comment type="caution">
    <text evidence="7">The sequence shown here is derived from an EMBL/GenBank/DDBJ whole genome shotgun (WGS) entry which is preliminary data.</text>
</comment>
<dbReference type="Proteomes" id="UP001057375">
    <property type="component" value="Unassembled WGS sequence"/>
</dbReference>
<dbReference type="PROSITE" id="PS51450">
    <property type="entry name" value="LRR"/>
    <property type="match status" value="3"/>
</dbReference>
<organism evidence="7 8">
    <name type="scientific">Aduncisulcus paluster</name>
    <dbReference type="NCBI Taxonomy" id="2918883"/>
    <lineage>
        <taxon>Eukaryota</taxon>
        <taxon>Metamonada</taxon>
        <taxon>Carpediemonas-like organisms</taxon>
        <taxon>Aduncisulcus</taxon>
    </lineage>
</organism>
<dbReference type="InterPro" id="IPR000742">
    <property type="entry name" value="EGF"/>
</dbReference>
<dbReference type="SUPFAM" id="SSF52058">
    <property type="entry name" value="L domain-like"/>
    <property type="match status" value="3"/>
</dbReference>
<feature type="domain" description="EGF-like" evidence="6">
    <location>
        <begin position="1087"/>
        <end position="1098"/>
    </location>
</feature>
<dbReference type="InterPro" id="IPR032675">
    <property type="entry name" value="LRR_dom_sf"/>
</dbReference>
<dbReference type="PANTHER" id="PTHR45973">
    <property type="entry name" value="PROTEIN PHOSPHATASE 1 REGULATORY SUBUNIT SDS22-RELATED"/>
    <property type="match status" value="1"/>
</dbReference>
<keyword evidence="3" id="KW-0677">Repeat</keyword>
<evidence type="ECO:0000259" key="6">
    <source>
        <dbReference type="PROSITE" id="PS00022"/>
    </source>
</evidence>
<keyword evidence="2" id="KW-0433">Leucine-rich repeat</keyword>
<dbReference type="PROSITE" id="PS00022">
    <property type="entry name" value="EGF_1"/>
    <property type="match status" value="1"/>
</dbReference>
<evidence type="ECO:0000256" key="1">
    <source>
        <dbReference type="ARBA" id="ARBA00004138"/>
    </source>
</evidence>
<name>A0ABQ5KSW9_9EUKA</name>
<evidence type="ECO:0000256" key="4">
    <source>
        <dbReference type="ARBA" id="ARBA00023069"/>
    </source>
</evidence>
<evidence type="ECO:0000313" key="8">
    <source>
        <dbReference type="Proteomes" id="UP001057375"/>
    </source>
</evidence>
<sequence length="1304" mass="144303">MSFYPGLFVQQLLKLQVLATLYLLLFLNLLPNSYEINFDIDNPIGIDEKEFCFALPDLESYEDSFNLSVNNSEYYEDSIPVHVSTMFSYLVSIGVNESKSWHDNSDLTNIEGSQYFLKLVNATFGQASISDISPLFSLTQLILLQLYCAHANCSTYNNIVDLSPLRQMIRLKSSNIYGNLNLYDFSVYYRNISLQTFRLAESGTLEPSNESYDGRLPICRSESNTEYMAYLTDIFPNLPATFAFILPNICPLAGMVDDHCTGSDCPSILLNEVYNPESEGIECSYISKMVYSSESDFNCHTIHDNSLRNYLSSSCSCVAESNGVIPVSTLRKCTGCSGSIDISSISGDIHSIRGLEYFSHITSLNISSFDLSGANRGFDYDDEIPFHERMTVKILTRHSVDDDSNVYGVTNLNVSGCNLRKIEDILDFTPRTDVSVDPYTKDFQITSLDLSNNRISDVSMLLTDTIFTNNNSLMSLNISNNYICDIENIETLLLSEFPGLSLNIDDQQCMCSSPVDSSSFEVCREVTPGQWAKECFKGYYLQLDTNTCVQATSETNIFRTQVCEKHDTMMAVATDSSSTVTCRCRTSWWGDKCENLVDVFFPSIFLRGCMCYSYSSEGVEDCNMSKEELALYKVNVIETSLLIDTIEGYEGLHSVSAVKIGGMAYPDLSPLQNLSQLVLLSIKNPNPSYWPDVIDDLSPLNSLTRLRNIDLGGNEPINDISPIFHNIGLESFKTSEMAYNVAISMCRSETNAEFGTIWGLMFPEYSTNSSDLSLDIYPNSCPLDSSSDFCSSAGCPSFAKNEIYSSVLGKQCASIAKTDISSGDLICYTIHDDNLRSMIFDCTEYDSTLMLPVYILRSALTCNSLNVQPTELTPITSLRGLEYAQGVGSGLSSLIVEDYDLSGDSDASSFDQFLSLVNCGINNVYDILDLTPIISDSDENAPDTVSQPFNLTTLDLSHNNISDISMFLTRSDLFSSSTSFSDVLNIGHNQICDIVSVASSLASYFSIGNFSFGNQTCLCSSVPSFAQHFVCTNSEIGYIHTCAYGYFLKLETNTCEQINTNYLPIYSSICSPDYPLVLEPGATSYSCSCPRGLYGSDCEYVYIPNVTLKEAICSSINGGTVEPCDDVLRSDMKLMTSLSISGMDGSNNSFYGLNFATALTQLEVTNSTFEIDSSHLLMFPQLIEKLYITSGDLASDTDFSRFEDLYFLDISYNINYRLSDISTLPETLTILVLAGNTSMDFSEVDLSSLHNLTYLDVSSTLFASFSIVPSTVTTLIADNCTELWDIPSTGFADVSSQIEVLSLV</sequence>
<evidence type="ECO:0000313" key="7">
    <source>
        <dbReference type="EMBL" id="GKT35552.1"/>
    </source>
</evidence>
<accession>A0ABQ5KSW9</accession>
<dbReference type="InterPro" id="IPR001611">
    <property type="entry name" value="Leu-rich_rpt"/>
</dbReference>
<keyword evidence="5" id="KW-0966">Cell projection</keyword>
<dbReference type="Gene3D" id="3.80.10.10">
    <property type="entry name" value="Ribonuclease Inhibitor"/>
    <property type="match status" value="4"/>
</dbReference>
<comment type="subcellular location">
    <subcellularLocation>
        <location evidence="1">Cell projection</location>
        <location evidence="1">Cilium</location>
    </subcellularLocation>
</comment>
<feature type="non-terminal residue" evidence="7">
    <location>
        <position position="1304"/>
    </location>
</feature>
<dbReference type="InterPro" id="IPR050576">
    <property type="entry name" value="Cilia_flagella_integrity"/>
</dbReference>
<dbReference type="EMBL" id="BQXS01011013">
    <property type="protein sequence ID" value="GKT35552.1"/>
    <property type="molecule type" value="Genomic_DNA"/>
</dbReference>
<keyword evidence="4" id="KW-0969">Cilium</keyword>
<proteinExistence type="predicted"/>
<evidence type="ECO:0000256" key="3">
    <source>
        <dbReference type="ARBA" id="ARBA00022737"/>
    </source>
</evidence>
<reference evidence="7" key="1">
    <citation type="submission" date="2022-03" db="EMBL/GenBank/DDBJ databases">
        <title>Draft genome sequence of Aduncisulcus paluster, a free-living microaerophilic Fornicata.</title>
        <authorList>
            <person name="Yuyama I."/>
            <person name="Kume K."/>
            <person name="Tamura T."/>
            <person name="Inagaki Y."/>
            <person name="Hashimoto T."/>
        </authorList>
    </citation>
    <scope>NUCLEOTIDE SEQUENCE</scope>
    <source>
        <strain evidence="7">NY0171</strain>
    </source>
</reference>
<protein>
    <recommendedName>
        <fullName evidence="6">EGF-like domain-containing protein</fullName>
    </recommendedName>
</protein>
<keyword evidence="8" id="KW-1185">Reference proteome</keyword>